<keyword evidence="4" id="KW-1185">Reference proteome</keyword>
<feature type="signal peptide" evidence="1">
    <location>
        <begin position="1"/>
        <end position="23"/>
    </location>
</feature>
<protein>
    <recommendedName>
        <fullName evidence="2">SCP domain-containing protein</fullName>
    </recommendedName>
</protein>
<dbReference type="AlphaFoldDB" id="A0A444WXX3"/>
<dbReference type="InterPro" id="IPR014044">
    <property type="entry name" value="CAP_dom"/>
</dbReference>
<evidence type="ECO:0000259" key="2">
    <source>
        <dbReference type="SMART" id="SM00198"/>
    </source>
</evidence>
<proteinExistence type="predicted"/>
<dbReference type="Gene3D" id="3.40.33.10">
    <property type="entry name" value="CAP"/>
    <property type="match status" value="1"/>
</dbReference>
<dbReference type="SUPFAM" id="SSF55797">
    <property type="entry name" value="PR-1-like"/>
    <property type="match status" value="1"/>
</dbReference>
<dbReference type="FunFam" id="3.40.33.10:FF:000004">
    <property type="entry name" value="CAP, cysteine-rich secretory protein, antigen 5"/>
    <property type="match status" value="1"/>
</dbReference>
<accession>A0A444WXX3</accession>
<evidence type="ECO:0000313" key="4">
    <source>
        <dbReference type="Proteomes" id="UP000289738"/>
    </source>
</evidence>
<reference evidence="3 4" key="1">
    <citation type="submission" date="2019-01" db="EMBL/GenBank/DDBJ databases">
        <title>Sequencing of cultivated peanut Arachis hypogaea provides insights into genome evolution and oil improvement.</title>
        <authorList>
            <person name="Chen X."/>
        </authorList>
    </citation>
    <scope>NUCLEOTIDE SEQUENCE [LARGE SCALE GENOMIC DNA]</scope>
    <source>
        <strain evidence="4">cv. Fuhuasheng</strain>
        <tissue evidence="3">Leaves</tissue>
    </source>
</reference>
<dbReference type="PRINTS" id="PR00837">
    <property type="entry name" value="V5TPXLIKE"/>
</dbReference>
<name>A0A444WXX3_ARAHY</name>
<dbReference type="Gramene" id="arahy.Tifrunner.gnm2.ann2.Ah20g072400.1">
    <property type="protein sequence ID" value="arahy.Tifrunner.gnm2.ann2.Ah20g072400.1-CDS-1"/>
    <property type="gene ID" value="arahy.Tifrunner.gnm2.ann2.Ah20g072400"/>
</dbReference>
<dbReference type="EMBL" id="SDMP01000020">
    <property type="protein sequence ID" value="RYQ82250.1"/>
    <property type="molecule type" value="Genomic_DNA"/>
</dbReference>
<evidence type="ECO:0000256" key="1">
    <source>
        <dbReference type="SAM" id="SignalP"/>
    </source>
</evidence>
<comment type="caution">
    <text evidence="3">The sequence shown here is derived from an EMBL/GenBank/DDBJ whole genome shotgun (WGS) entry which is preliminary data.</text>
</comment>
<feature type="domain" description="SCP" evidence="2">
    <location>
        <begin position="27"/>
        <end position="163"/>
    </location>
</feature>
<dbReference type="SMR" id="A0A444WXX3"/>
<dbReference type="Pfam" id="PF00188">
    <property type="entry name" value="CAP"/>
    <property type="match status" value="1"/>
</dbReference>
<keyword evidence="1" id="KW-0732">Signal</keyword>
<dbReference type="PANTHER" id="PTHR10334">
    <property type="entry name" value="CYSTEINE-RICH SECRETORY PROTEIN-RELATED"/>
    <property type="match status" value="1"/>
</dbReference>
<organism evidence="3 4">
    <name type="scientific">Arachis hypogaea</name>
    <name type="common">Peanut</name>
    <dbReference type="NCBI Taxonomy" id="3818"/>
    <lineage>
        <taxon>Eukaryota</taxon>
        <taxon>Viridiplantae</taxon>
        <taxon>Streptophyta</taxon>
        <taxon>Embryophyta</taxon>
        <taxon>Tracheophyta</taxon>
        <taxon>Spermatophyta</taxon>
        <taxon>Magnoliopsida</taxon>
        <taxon>eudicotyledons</taxon>
        <taxon>Gunneridae</taxon>
        <taxon>Pentapetalae</taxon>
        <taxon>rosids</taxon>
        <taxon>fabids</taxon>
        <taxon>Fabales</taxon>
        <taxon>Fabaceae</taxon>
        <taxon>Papilionoideae</taxon>
        <taxon>50 kb inversion clade</taxon>
        <taxon>dalbergioids sensu lato</taxon>
        <taxon>Dalbergieae</taxon>
        <taxon>Pterocarpus clade</taxon>
        <taxon>Arachis</taxon>
    </lineage>
</organism>
<evidence type="ECO:0000313" key="3">
    <source>
        <dbReference type="EMBL" id="RYQ82250.1"/>
    </source>
</evidence>
<dbReference type="SMART" id="SM00198">
    <property type="entry name" value="SCP"/>
    <property type="match status" value="1"/>
</dbReference>
<sequence length="167" mass="19190">MRMKMVIIISYVSILLLPFCILAESPEYQQQYLHGHNAARASVGVPPLTWDENLEKKAHEFLKKHIIDHLEGKPRPSESHKYGHNLAWHVGPEKFTGKVATARWVAEKAHYDHESNSCIGGDCECYVQVVWKDTTEIGCAEMKWKKDFIFFACLYSPPGNIHAHRPY</sequence>
<dbReference type="InterPro" id="IPR035940">
    <property type="entry name" value="CAP_sf"/>
</dbReference>
<dbReference type="InterPro" id="IPR001283">
    <property type="entry name" value="CRISP-related"/>
</dbReference>
<gene>
    <name evidence="3" type="ORF">Ahy_B10g100845</name>
</gene>
<dbReference type="STRING" id="3818.A0A444WXX3"/>
<dbReference type="Proteomes" id="UP000289738">
    <property type="component" value="Chromosome B10"/>
</dbReference>
<feature type="chain" id="PRO_5019557953" description="SCP domain-containing protein" evidence="1">
    <location>
        <begin position="24"/>
        <end position="167"/>
    </location>
</feature>